<protein>
    <submittedName>
        <fullName evidence="3">Glycine cleavage system protein T</fullName>
    </submittedName>
</protein>
<sequence>MTKVSDFGTKHADEFGFGTQIRKSPYFAATVRWGAKGFSVYNHMYIPRDFGDPEQNFWNLVNDAILCDVAVERQVEITGPDAAKFVQMLTPRDLSKMTVGQCKYVLITNADGGILNDPILLRLAENHFWISLADSDILLWAQGVAVHSGLDVTIREPDVSPLQLQGPKSGEVMKALFGDSIMDLKYYWLRAVELDGIPLIVSRTGWSSELGYELYLQDGSRGDELWEKIMAAGEPFGLKPGHTSSIRRIEGGMLSYHADADINTNPFELGFDRLVNLDMEADFIGKAALRRIKEQGVSRKQVGLIIEGTPLKGPNTSYWPIRKNGVTIGKVTSAVYSPRLKQNIALAMVAAEHAVLGAEVEVVNRTGLVNEAGTERATIVDRPFYDPQKKIAAA</sequence>
<feature type="domain" description="GCVT N-terminal" evidence="1">
    <location>
        <begin position="29"/>
        <end position="278"/>
    </location>
</feature>
<feature type="domain" description="Aminomethyltransferase C-terminal" evidence="2">
    <location>
        <begin position="299"/>
        <end position="386"/>
    </location>
</feature>
<dbReference type="InterPro" id="IPR027266">
    <property type="entry name" value="TrmE/GcvT-like"/>
</dbReference>
<dbReference type="PANTHER" id="PTHR43757:SF2">
    <property type="entry name" value="AMINOMETHYLTRANSFERASE, MITOCHONDRIAL"/>
    <property type="match status" value="1"/>
</dbReference>
<dbReference type="InterPro" id="IPR013977">
    <property type="entry name" value="GcvT_C"/>
</dbReference>
<dbReference type="EMBL" id="JAOWKZ010000004">
    <property type="protein sequence ID" value="MCV2873671.1"/>
    <property type="molecule type" value="Genomic_DNA"/>
</dbReference>
<dbReference type="RefSeq" id="WP_263740907.1">
    <property type="nucleotide sequence ID" value="NZ_JAOWKZ010000004.1"/>
</dbReference>
<accession>A0ABT2ZR81</accession>
<dbReference type="SUPFAM" id="SSF101790">
    <property type="entry name" value="Aminomethyltransferase beta-barrel domain"/>
    <property type="match status" value="1"/>
</dbReference>
<organism evidence="3 4">
    <name type="scientific">Albidovulum litorale</name>
    <dbReference type="NCBI Taxonomy" id="2984134"/>
    <lineage>
        <taxon>Bacteria</taxon>
        <taxon>Pseudomonadati</taxon>
        <taxon>Pseudomonadota</taxon>
        <taxon>Alphaproteobacteria</taxon>
        <taxon>Rhodobacterales</taxon>
        <taxon>Paracoccaceae</taxon>
        <taxon>Albidovulum</taxon>
    </lineage>
</organism>
<keyword evidence="4" id="KW-1185">Reference proteome</keyword>
<evidence type="ECO:0000259" key="2">
    <source>
        <dbReference type="Pfam" id="PF08669"/>
    </source>
</evidence>
<evidence type="ECO:0000313" key="4">
    <source>
        <dbReference type="Proteomes" id="UP001652564"/>
    </source>
</evidence>
<dbReference type="PIRSF" id="PIRSF006487">
    <property type="entry name" value="GcvT"/>
    <property type="match status" value="1"/>
</dbReference>
<dbReference type="InterPro" id="IPR006222">
    <property type="entry name" value="GCVT_N"/>
</dbReference>
<dbReference type="Pfam" id="PF01571">
    <property type="entry name" value="GCV_T"/>
    <property type="match status" value="1"/>
</dbReference>
<dbReference type="Gene3D" id="3.30.1360.120">
    <property type="entry name" value="Probable tRNA modification gtpase trme, domain 1"/>
    <property type="match status" value="1"/>
</dbReference>
<evidence type="ECO:0000313" key="3">
    <source>
        <dbReference type="EMBL" id="MCV2873671.1"/>
    </source>
</evidence>
<dbReference type="InterPro" id="IPR029043">
    <property type="entry name" value="GcvT/YgfZ_C"/>
</dbReference>
<reference evidence="3 4" key="1">
    <citation type="submission" date="2022-10" db="EMBL/GenBank/DDBJ databases">
        <title>Defluviimonas sp. nov., isolated from ocean surface sediments.</title>
        <authorList>
            <person name="He W."/>
            <person name="Wang L."/>
            <person name="Zhang D.-F."/>
        </authorList>
    </citation>
    <scope>NUCLEOTIDE SEQUENCE [LARGE SCALE GENOMIC DNA]</scope>
    <source>
        <strain evidence="3 4">WL0050</strain>
    </source>
</reference>
<evidence type="ECO:0000259" key="1">
    <source>
        <dbReference type="Pfam" id="PF01571"/>
    </source>
</evidence>
<dbReference type="InterPro" id="IPR028896">
    <property type="entry name" value="GcvT/YgfZ/DmdA"/>
</dbReference>
<dbReference type="Proteomes" id="UP001652564">
    <property type="component" value="Unassembled WGS sequence"/>
</dbReference>
<dbReference type="Pfam" id="PF08669">
    <property type="entry name" value="GCV_T_C"/>
    <property type="match status" value="1"/>
</dbReference>
<dbReference type="SUPFAM" id="SSF103025">
    <property type="entry name" value="Folate-binding domain"/>
    <property type="match status" value="1"/>
</dbReference>
<dbReference type="PANTHER" id="PTHR43757">
    <property type="entry name" value="AMINOMETHYLTRANSFERASE"/>
    <property type="match status" value="1"/>
</dbReference>
<name>A0ABT2ZR81_9RHOB</name>
<comment type="caution">
    <text evidence="3">The sequence shown here is derived from an EMBL/GenBank/DDBJ whole genome shotgun (WGS) entry which is preliminary data.</text>
</comment>
<proteinExistence type="predicted"/>
<gene>
    <name evidence="3" type="ORF">OEZ71_15335</name>
</gene>